<dbReference type="Proteomes" id="UP000013827">
    <property type="component" value="Unassembled WGS sequence"/>
</dbReference>
<evidence type="ECO:0000313" key="3">
    <source>
        <dbReference type="EnsemblProtists" id="EOD15315"/>
    </source>
</evidence>
<dbReference type="GeneID" id="17261461"/>
<reference evidence="4" key="1">
    <citation type="journal article" date="2013" name="Nature">
        <title>Pan genome of the phytoplankton Emiliania underpins its global distribution.</title>
        <authorList>
            <person name="Read B.A."/>
            <person name="Kegel J."/>
            <person name="Klute M.J."/>
            <person name="Kuo A."/>
            <person name="Lefebvre S.C."/>
            <person name="Maumus F."/>
            <person name="Mayer C."/>
            <person name="Miller J."/>
            <person name="Monier A."/>
            <person name="Salamov A."/>
            <person name="Young J."/>
            <person name="Aguilar M."/>
            <person name="Claverie J.M."/>
            <person name="Frickenhaus S."/>
            <person name="Gonzalez K."/>
            <person name="Herman E.K."/>
            <person name="Lin Y.C."/>
            <person name="Napier J."/>
            <person name="Ogata H."/>
            <person name="Sarno A.F."/>
            <person name="Shmutz J."/>
            <person name="Schroeder D."/>
            <person name="de Vargas C."/>
            <person name="Verret F."/>
            <person name="von Dassow P."/>
            <person name="Valentin K."/>
            <person name="Van de Peer Y."/>
            <person name="Wheeler G."/>
            <person name="Dacks J.B."/>
            <person name="Delwiche C.F."/>
            <person name="Dyhrman S.T."/>
            <person name="Glockner G."/>
            <person name="John U."/>
            <person name="Richards T."/>
            <person name="Worden A.Z."/>
            <person name="Zhang X."/>
            <person name="Grigoriev I.V."/>
            <person name="Allen A.E."/>
            <person name="Bidle K."/>
            <person name="Borodovsky M."/>
            <person name="Bowler C."/>
            <person name="Brownlee C."/>
            <person name="Cock J.M."/>
            <person name="Elias M."/>
            <person name="Gladyshev V.N."/>
            <person name="Groth M."/>
            <person name="Guda C."/>
            <person name="Hadaegh A."/>
            <person name="Iglesias-Rodriguez M.D."/>
            <person name="Jenkins J."/>
            <person name="Jones B.M."/>
            <person name="Lawson T."/>
            <person name="Leese F."/>
            <person name="Lindquist E."/>
            <person name="Lobanov A."/>
            <person name="Lomsadze A."/>
            <person name="Malik S.B."/>
            <person name="Marsh M.E."/>
            <person name="Mackinder L."/>
            <person name="Mock T."/>
            <person name="Mueller-Roeber B."/>
            <person name="Pagarete A."/>
            <person name="Parker M."/>
            <person name="Probert I."/>
            <person name="Quesneville H."/>
            <person name="Raines C."/>
            <person name="Rensing S.A."/>
            <person name="Riano-Pachon D.M."/>
            <person name="Richier S."/>
            <person name="Rokitta S."/>
            <person name="Shiraiwa Y."/>
            <person name="Soanes D.M."/>
            <person name="van der Giezen M."/>
            <person name="Wahlund T.M."/>
            <person name="Williams B."/>
            <person name="Wilson W."/>
            <person name="Wolfe G."/>
            <person name="Wurch L.L."/>
        </authorList>
    </citation>
    <scope>NUCLEOTIDE SEQUENCE</scope>
</reference>
<dbReference type="PaxDb" id="2903-EOD15315"/>
<sequence length="315" mass="34537">MISGPRAVRSRLTGGLLLGGTLLAILSYTALRRPASRMDEYWHLGSCPAHSGDVVTDFEPKKYDGHWFAAYLNRPDPLSRCIDSEITLKAGTIDFLGICSSQAHAPTTLSHQAQVYSGVQKVRVLTGELSTRKFRTGYLDYAVDTSVGKLIGVENYDPKTWFTDMPGAPYEILATDYTSYAVVYNCYYNTMMSWPSMYSHHDEGGLPKILAKAKEVMEEQGLDWDKLEMQFMPQGSENGCKYDAGVTIGLGMSGIMGRMPTGLWARDLPTAAARDLPTAAAPAAEEEASEEPLDPLTKSSEWAVSIMGYLKGFVG</sequence>
<dbReference type="AlphaFoldDB" id="A0A0D3IVN0"/>
<keyword evidence="4" id="KW-1185">Reference proteome</keyword>
<feature type="region of interest" description="Disordered" evidence="1">
    <location>
        <begin position="276"/>
        <end position="296"/>
    </location>
</feature>
<protein>
    <recommendedName>
        <fullName evidence="5">Lipocalin/cytosolic fatty-acid binding domain-containing protein</fullName>
    </recommendedName>
</protein>
<organism evidence="3 4">
    <name type="scientific">Emiliania huxleyi (strain CCMP1516)</name>
    <dbReference type="NCBI Taxonomy" id="280463"/>
    <lineage>
        <taxon>Eukaryota</taxon>
        <taxon>Haptista</taxon>
        <taxon>Haptophyta</taxon>
        <taxon>Prymnesiophyceae</taxon>
        <taxon>Isochrysidales</taxon>
        <taxon>Noelaerhabdaceae</taxon>
        <taxon>Emiliania</taxon>
    </lineage>
</organism>
<feature type="compositionally biased region" description="Acidic residues" evidence="1">
    <location>
        <begin position="284"/>
        <end position="293"/>
    </location>
</feature>
<evidence type="ECO:0000256" key="2">
    <source>
        <dbReference type="SAM" id="Phobius"/>
    </source>
</evidence>
<dbReference type="KEGG" id="ehx:EMIHUDRAFT_103293"/>
<accession>A0A0D3IVN0</accession>
<proteinExistence type="predicted"/>
<evidence type="ECO:0008006" key="5">
    <source>
        <dbReference type="Google" id="ProtNLM"/>
    </source>
</evidence>
<keyword evidence="2" id="KW-0812">Transmembrane</keyword>
<dbReference type="EnsemblProtists" id="EOD15315">
    <property type="protein sequence ID" value="EOD15315"/>
    <property type="gene ID" value="EMIHUDRAFT_103293"/>
</dbReference>
<dbReference type="HOGENOM" id="CLU_884064_0_0_1"/>
<evidence type="ECO:0000256" key="1">
    <source>
        <dbReference type="SAM" id="MobiDB-lite"/>
    </source>
</evidence>
<dbReference type="InterPro" id="IPR012674">
    <property type="entry name" value="Calycin"/>
</dbReference>
<keyword evidence="2" id="KW-0472">Membrane</keyword>
<dbReference type="RefSeq" id="XP_005767744.1">
    <property type="nucleotide sequence ID" value="XM_005767687.1"/>
</dbReference>
<dbReference type="SUPFAM" id="SSF50814">
    <property type="entry name" value="Lipocalins"/>
    <property type="match status" value="1"/>
</dbReference>
<reference evidence="3" key="2">
    <citation type="submission" date="2024-10" db="UniProtKB">
        <authorList>
            <consortium name="EnsemblProtists"/>
        </authorList>
    </citation>
    <scope>IDENTIFICATION</scope>
</reference>
<dbReference type="Gene3D" id="2.40.128.20">
    <property type="match status" value="1"/>
</dbReference>
<feature type="transmembrane region" description="Helical" evidence="2">
    <location>
        <begin position="12"/>
        <end position="31"/>
    </location>
</feature>
<keyword evidence="2" id="KW-1133">Transmembrane helix</keyword>
<evidence type="ECO:0000313" key="4">
    <source>
        <dbReference type="Proteomes" id="UP000013827"/>
    </source>
</evidence>
<name>A0A0D3IVN0_EMIH1</name>